<feature type="domain" description="Lumazine-binding" evidence="9">
    <location>
        <begin position="1"/>
        <end position="103"/>
    </location>
</feature>
<organism evidence="10 11">
    <name type="scientific">Dispira parvispora</name>
    <dbReference type="NCBI Taxonomy" id="1520584"/>
    <lineage>
        <taxon>Eukaryota</taxon>
        <taxon>Fungi</taxon>
        <taxon>Fungi incertae sedis</taxon>
        <taxon>Zoopagomycota</taxon>
        <taxon>Kickxellomycotina</taxon>
        <taxon>Dimargaritomycetes</taxon>
        <taxon>Dimargaritales</taxon>
        <taxon>Dimargaritaceae</taxon>
        <taxon>Dispira</taxon>
    </lineage>
</organism>
<comment type="function">
    <text evidence="1">Catalyzes the dismutation of two molecules of 6,7-dimethyl-8-ribityllumazine, resulting in the formation of riboflavin and 5-amino-6-(D-ribitylamino)uracil.</text>
</comment>
<evidence type="ECO:0000313" key="10">
    <source>
        <dbReference type="EMBL" id="KAJ1958566.1"/>
    </source>
</evidence>
<dbReference type="FunFam" id="2.40.30.20:FF:000006">
    <property type="entry name" value="Riboflavin synthase, alpha subunit"/>
    <property type="match status" value="1"/>
</dbReference>
<evidence type="ECO:0000256" key="3">
    <source>
        <dbReference type="ARBA" id="ARBA00012827"/>
    </source>
</evidence>
<comment type="pathway">
    <text evidence="2">Cofactor biosynthesis; riboflavin biosynthesis; riboflavin from 2-hydroxy-3-oxobutyl phosphate and 5-amino-6-(D-ribitylamino)uracil: step 2/2.</text>
</comment>
<dbReference type="EC" id="2.5.1.9" evidence="3"/>
<evidence type="ECO:0000256" key="1">
    <source>
        <dbReference type="ARBA" id="ARBA00002803"/>
    </source>
</evidence>
<dbReference type="SUPFAM" id="SSF63380">
    <property type="entry name" value="Riboflavin synthase domain-like"/>
    <property type="match status" value="2"/>
</dbReference>
<keyword evidence="5" id="KW-0686">Riboflavin biosynthesis</keyword>
<dbReference type="InterPro" id="IPR017938">
    <property type="entry name" value="Riboflavin_synthase-like_b-brl"/>
</dbReference>
<keyword evidence="6 10" id="KW-0808">Transferase</keyword>
<evidence type="ECO:0000259" key="9">
    <source>
        <dbReference type="PROSITE" id="PS51177"/>
    </source>
</evidence>
<dbReference type="PIRSF" id="PIRSF000498">
    <property type="entry name" value="Riboflavin_syn_A"/>
    <property type="match status" value="1"/>
</dbReference>
<feature type="domain" description="Lumazine-binding" evidence="9">
    <location>
        <begin position="104"/>
        <end position="203"/>
    </location>
</feature>
<dbReference type="Proteomes" id="UP001150925">
    <property type="component" value="Unassembled WGS sequence"/>
</dbReference>
<protein>
    <recommendedName>
        <fullName evidence="4">Riboflavin synthase</fullName>
        <ecNumber evidence="3">2.5.1.9</ecNumber>
    </recommendedName>
</protein>
<dbReference type="GO" id="GO:0004746">
    <property type="term" value="F:riboflavin synthase activity"/>
    <property type="evidence" value="ECO:0007669"/>
    <property type="project" value="UniProtKB-EC"/>
</dbReference>
<evidence type="ECO:0000256" key="7">
    <source>
        <dbReference type="ARBA" id="ARBA00022737"/>
    </source>
</evidence>
<dbReference type="NCBIfam" id="NF006767">
    <property type="entry name" value="PRK09289.1"/>
    <property type="match status" value="1"/>
</dbReference>
<accession>A0A9W8AR08</accession>
<dbReference type="AlphaFoldDB" id="A0A9W8AR08"/>
<evidence type="ECO:0000256" key="5">
    <source>
        <dbReference type="ARBA" id="ARBA00022619"/>
    </source>
</evidence>
<dbReference type="InterPro" id="IPR026017">
    <property type="entry name" value="Lumazine-bd_dom"/>
</dbReference>
<feature type="repeat" description="Lumazine-binding" evidence="8">
    <location>
        <begin position="1"/>
        <end position="103"/>
    </location>
</feature>
<evidence type="ECO:0000256" key="2">
    <source>
        <dbReference type="ARBA" id="ARBA00004887"/>
    </source>
</evidence>
<dbReference type="PROSITE" id="PS51177">
    <property type="entry name" value="LUMAZINE_BIND"/>
    <property type="match status" value="2"/>
</dbReference>
<proteinExistence type="predicted"/>
<dbReference type="GO" id="GO:0009231">
    <property type="term" value="P:riboflavin biosynthetic process"/>
    <property type="evidence" value="ECO:0007669"/>
    <property type="project" value="UniProtKB-KW"/>
</dbReference>
<sequence>MFTGIVEKIGTVLELTTPESVQFGDQGVSLTVGDVGEVLTDARLGDSMCINGTCLTITDMEQDSFTVGLSPETLRRTNLGVLKKGDKVNLERAMGVSTRFGGHFVQGHVDGTGKIVEKIPEGNSLWLHIAPTDKDMLRHIVPKGYITVDGTSLTVCDVNDDEGWFSLMLVVYTQSHVILPLKNVGESVNLEVDMLGKYVERIVDHTLRGEKTRETIETMVRRTLHSSAN</sequence>
<keyword evidence="7" id="KW-0677">Repeat</keyword>
<feature type="repeat" description="Lumazine-binding" evidence="8">
    <location>
        <begin position="104"/>
        <end position="203"/>
    </location>
</feature>
<dbReference type="NCBIfam" id="TIGR00187">
    <property type="entry name" value="ribE"/>
    <property type="match status" value="1"/>
</dbReference>
<dbReference type="Gene3D" id="2.40.30.20">
    <property type="match status" value="2"/>
</dbReference>
<dbReference type="Pfam" id="PF00677">
    <property type="entry name" value="Lum_binding"/>
    <property type="match status" value="2"/>
</dbReference>
<dbReference type="CDD" id="cd00402">
    <property type="entry name" value="Riboflavin_synthase_like"/>
    <property type="match status" value="1"/>
</dbReference>
<dbReference type="EMBL" id="JANBPY010001774">
    <property type="protein sequence ID" value="KAJ1958566.1"/>
    <property type="molecule type" value="Genomic_DNA"/>
</dbReference>
<dbReference type="InterPro" id="IPR001783">
    <property type="entry name" value="Lumazine-bd"/>
</dbReference>
<name>A0A9W8AR08_9FUNG</name>
<evidence type="ECO:0000256" key="4">
    <source>
        <dbReference type="ARBA" id="ARBA00013950"/>
    </source>
</evidence>
<reference evidence="10" key="1">
    <citation type="submission" date="2022-07" db="EMBL/GenBank/DDBJ databases">
        <title>Phylogenomic reconstructions and comparative analyses of Kickxellomycotina fungi.</title>
        <authorList>
            <person name="Reynolds N.K."/>
            <person name="Stajich J.E."/>
            <person name="Barry K."/>
            <person name="Grigoriev I.V."/>
            <person name="Crous P."/>
            <person name="Smith M.E."/>
        </authorList>
    </citation>
    <scope>NUCLEOTIDE SEQUENCE</scope>
    <source>
        <strain evidence="10">RSA 1196</strain>
    </source>
</reference>
<keyword evidence="11" id="KW-1185">Reference proteome</keyword>
<evidence type="ECO:0000313" key="11">
    <source>
        <dbReference type="Proteomes" id="UP001150925"/>
    </source>
</evidence>
<dbReference type="InterPro" id="IPR023366">
    <property type="entry name" value="ATP_synth_asu-like_sf"/>
</dbReference>
<gene>
    <name evidence="10" type="primary">RIB5</name>
    <name evidence="10" type="ORF">IWQ62_004878</name>
</gene>
<evidence type="ECO:0000256" key="8">
    <source>
        <dbReference type="PROSITE-ProRule" id="PRU00524"/>
    </source>
</evidence>
<evidence type="ECO:0000256" key="6">
    <source>
        <dbReference type="ARBA" id="ARBA00022679"/>
    </source>
</evidence>
<dbReference type="PANTHER" id="PTHR21098:SF0">
    <property type="entry name" value="RIBOFLAVIN SYNTHASE"/>
    <property type="match status" value="1"/>
</dbReference>
<comment type="caution">
    <text evidence="10">The sequence shown here is derived from an EMBL/GenBank/DDBJ whole genome shotgun (WGS) entry which is preliminary data.</text>
</comment>
<dbReference type="FunFam" id="2.40.30.20:FF:000004">
    <property type="entry name" value="Riboflavin synthase, alpha subunit"/>
    <property type="match status" value="1"/>
</dbReference>
<dbReference type="PANTHER" id="PTHR21098">
    <property type="entry name" value="RIBOFLAVIN SYNTHASE ALPHA CHAIN"/>
    <property type="match status" value="1"/>
</dbReference>
<dbReference type="OrthoDB" id="10258924at2759"/>